<keyword evidence="1" id="KW-0175">Coiled coil</keyword>
<evidence type="ECO:0000313" key="3">
    <source>
        <dbReference type="EMBL" id="KAJ7965756.1"/>
    </source>
</evidence>
<evidence type="ECO:0000256" key="2">
    <source>
        <dbReference type="SAM" id="MobiDB-lite"/>
    </source>
</evidence>
<proteinExistence type="predicted"/>
<gene>
    <name evidence="3" type="ORF">O6P43_015342</name>
</gene>
<name>A0AAD7PRP6_QUISA</name>
<dbReference type="Proteomes" id="UP001163823">
    <property type="component" value="Chromosome 6"/>
</dbReference>
<comment type="caution">
    <text evidence="3">The sequence shown here is derived from an EMBL/GenBank/DDBJ whole genome shotgun (WGS) entry which is preliminary data.</text>
</comment>
<feature type="compositionally biased region" description="Polar residues" evidence="2">
    <location>
        <begin position="322"/>
        <end position="334"/>
    </location>
</feature>
<reference evidence="3" key="1">
    <citation type="journal article" date="2023" name="Science">
        <title>Elucidation of the pathway for biosynthesis of saponin adjuvants from the soapbark tree.</title>
        <authorList>
            <person name="Reed J."/>
            <person name="Orme A."/>
            <person name="El-Demerdash A."/>
            <person name="Owen C."/>
            <person name="Martin L.B.B."/>
            <person name="Misra R.C."/>
            <person name="Kikuchi S."/>
            <person name="Rejzek M."/>
            <person name="Martin A.C."/>
            <person name="Harkess A."/>
            <person name="Leebens-Mack J."/>
            <person name="Louveau T."/>
            <person name="Stephenson M.J."/>
            <person name="Osbourn A."/>
        </authorList>
    </citation>
    <scope>NUCLEOTIDE SEQUENCE</scope>
    <source>
        <strain evidence="3">S10</strain>
    </source>
</reference>
<accession>A0AAD7PRP6</accession>
<dbReference type="EMBL" id="JARAOO010000006">
    <property type="protein sequence ID" value="KAJ7965756.1"/>
    <property type="molecule type" value="Genomic_DNA"/>
</dbReference>
<dbReference type="PANTHER" id="PTHR35689:SF1">
    <property type="entry name" value="EARLY ENDOSOME ANTIGEN"/>
    <property type="match status" value="1"/>
</dbReference>
<sequence length="334" mass="38184">MDLPREINNYIKESIDDALGLPVSSRTLELKLRASEESQRRLRSQHLLLISKLKEKDEVIEGAKAEAAMNAQALKKFVEENQKLASECANLLSQCHKWERECSLYDHDREALMDFGNEADERAKEAEIRVHDLEEELGKLLEELQYYKSGYDMRSIDSSFEGTTMEESSLDSVLAMVTGNDVASAHAFLEANSGHDSCQNFLTLWKCLKPSTRKVLSLIAEVKTLEKDKEHLRINLHKAEEEVKLLFEENNILDEENKRLMRKYHKERKHPDSGGKHNSSGSAKVRNIKSNKRKSSPKMSSPVGRKIDFNDVDSARRPLSPLQCNSPESRMQKK</sequence>
<feature type="compositionally biased region" description="Basic and acidic residues" evidence="2">
    <location>
        <begin position="305"/>
        <end position="316"/>
    </location>
</feature>
<feature type="region of interest" description="Disordered" evidence="2">
    <location>
        <begin position="266"/>
        <end position="334"/>
    </location>
</feature>
<protein>
    <submittedName>
        <fullName evidence="3">Centlein isoform X3</fullName>
    </submittedName>
</protein>
<dbReference type="PANTHER" id="PTHR35689">
    <property type="entry name" value="EARLY ENDOSOME ANTIGEN"/>
    <property type="match status" value="1"/>
</dbReference>
<dbReference type="AlphaFoldDB" id="A0AAD7PRP6"/>
<feature type="coiled-coil region" evidence="1">
    <location>
        <begin position="215"/>
        <end position="263"/>
    </location>
</feature>
<feature type="coiled-coil region" evidence="1">
    <location>
        <begin position="74"/>
        <end position="143"/>
    </location>
</feature>
<evidence type="ECO:0000256" key="1">
    <source>
        <dbReference type="SAM" id="Coils"/>
    </source>
</evidence>
<organism evidence="3 4">
    <name type="scientific">Quillaja saponaria</name>
    <name type="common">Soap bark tree</name>
    <dbReference type="NCBI Taxonomy" id="32244"/>
    <lineage>
        <taxon>Eukaryota</taxon>
        <taxon>Viridiplantae</taxon>
        <taxon>Streptophyta</taxon>
        <taxon>Embryophyta</taxon>
        <taxon>Tracheophyta</taxon>
        <taxon>Spermatophyta</taxon>
        <taxon>Magnoliopsida</taxon>
        <taxon>eudicotyledons</taxon>
        <taxon>Gunneridae</taxon>
        <taxon>Pentapetalae</taxon>
        <taxon>rosids</taxon>
        <taxon>fabids</taxon>
        <taxon>Fabales</taxon>
        <taxon>Quillajaceae</taxon>
        <taxon>Quillaja</taxon>
    </lineage>
</organism>
<evidence type="ECO:0000313" key="4">
    <source>
        <dbReference type="Proteomes" id="UP001163823"/>
    </source>
</evidence>
<feature type="compositionally biased region" description="Basic residues" evidence="2">
    <location>
        <begin position="286"/>
        <end position="296"/>
    </location>
</feature>
<keyword evidence="4" id="KW-1185">Reference proteome</keyword>